<evidence type="ECO:0000313" key="2">
    <source>
        <dbReference type="Proteomes" id="UP000814128"/>
    </source>
</evidence>
<dbReference type="Proteomes" id="UP000814128">
    <property type="component" value="Unassembled WGS sequence"/>
</dbReference>
<feature type="non-terminal residue" evidence="1">
    <location>
        <position position="278"/>
    </location>
</feature>
<sequence length="278" mass="31314">PTMSFAALPNPQALVGTVIDGGRLRVLAHIGSGGFGAVFRVVELTNNREYALKCMPKAARKTQTYLRQKLEMTVHTELTGHTNVVAFHRWIDEGPWIMFLFDFCAGGDLFKIIIERRCVGNDALLRSVFGQMLDAVAHCHANGVYHRDLKPENFLCTPDLGTIFITDFGLATTEKLTNDFRVGSPAYMSPECLQVDIRVWCPAPQCDVWALGILLFSLLTARVPWLHAVPTDPNFAHYIQWPHLLFSRSAPLPEEIKRLVLDALNVNPYHRISLDEFR</sequence>
<proteinExistence type="predicted"/>
<accession>A0ACB8QNL6</accession>
<reference evidence="1" key="1">
    <citation type="submission" date="2021-02" db="EMBL/GenBank/DDBJ databases">
        <authorList>
            <consortium name="DOE Joint Genome Institute"/>
            <person name="Ahrendt S."/>
            <person name="Looney B.P."/>
            <person name="Miyauchi S."/>
            <person name="Morin E."/>
            <person name="Drula E."/>
            <person name="Courty P.E."/>
            <person name="Chicoki N."/>
            <person name="Fauchery L."/>
            <person name="Kohler A."/>
            <person name="Kuo A."/>
            <person name="Labutti K."/>
            <person name="Pangilinan J."/>
            <person name="Lipzen A."/>
            <person name="Riley R."/>
            <person name="Andreopoulos W."/>
            <person name="He G."/>
            <person name="Johnson J."/>
            <person name="Barry K.W."/>
            <person name="Grigoriev I.V."/>
            <person name="Nagy L."/>
            <person name="Hibbett D."/>
            <person name="Henrissat B."/>
            <person name="Matheny P.B."/>
            <person name="Labbe J."/>
            <person name="Martin F."/>
        </authorList>
    </citation>
    <scope>NUCLEOTIDE SEQUENCE</scope>
    <source>
        <strain evidence="1">EC-137</strain>
    </source>
</reference>
<organism evidence="1 2">
    <name type="scientific">Vararia minispora EC-137</name>
    <dbReference type="NCBI Taxonomy" id="1314806"/>
    <lineage>
        <taxon>Eukaryota</taxon>
        <taxon>Fungi</taxon>
        <taxon>Dikarya</taxon>
        <taxon>Basidiomycota</taxon>
        <taxon>Agaricomycotina</taxon>
        <taxon>Agaricomycetes</taxon>
        <taxon>Russulales</taxon>
        <taxon>Lachnocladiaceae</taxon>
        <taxon>Vararia</taxon>
    </lineage>
</organism>
<feature type="non-terminal residue" evidence="1">
    <location>
        <position position="1"/>
    </location>
</feature>
<dbReference type="EMBL" id="MU273519">
    <property type="protein sequence ID" value="KAI0033459.1"/>
    <property type="molecule type" value="Genomic_DNA"/>
</dbReference>
<protein>
    <submittedName>
        <fullName evidence="1">Kinase-like domain-containing protein</fullName>
    </submittedName>
</protein>
<reference evidence="1" key="2">
    <citation type="journal article" date="2022" name="New Phytol.">
        <title>Evolutionary transition to the ectomycorrhizal habit in the genomes of a hyperdiverse lineage of mushroom-forming fungi.</title>
        <authorList>
            <person name="Looney B."/>
            <person name="Miyauchi S."/>
            <person name="Morin E."/>
            <person name="Drula E."/>
            <person name="Courty P.E."/>
            <person name="Kohler A."/>
            <person name="Kuo A."/>
            <person name="LaButti K."/>
            <person name="Pangilinan J."/>
            <person name="Lipzen A."/>
            <person name="Riley R."/>
            <person name="Andreopoulos W."/>
            <person name="He G."/>
            <person name="Johnson J."/>
            <person name="Nolan M."/>
            <person name="Tritt A."/>
            <person name="Barry K.W."/>
            <person name="Grigoriev I.V."/>
            <person name="Nagy L.G."/>
            <person name="Hibbett D."/>
            <person name="Henrissat B."/>
            <person name="Matheny P.B."/>
            <person name="Labbe J."/>
            <person name="Martin F.M."/>
        </authorList>
    </citation>
    <scope>NUCLEOTIDE SEQUENCE</scope>
    <source>
        <strain evidence="1">EC-137</strain>
    </source>
</reference>
<keyword evidence="2" id="KW-1185">Reference proteome</keyword>
<name>A0ACB8QNL6_9AGAM</name>
<evidence type="ECO:0000313" key="1">
    <source>
        <dbReference type="EMBL" id="KAI0033459.1"/>
    </source>
</evidence>
<gene>
    <name evidence="1" type="ORF">K488DRAFT_11960</name>
</gene>
<comment type="caution">
    <text evidence="1">The sequence shown here is derived from an EMBL/GenBank/DDBJ whole genome shotgun (WGS) entry which is preliminary data.</text>
</comment>